<evidence type="ECO:0000256" key="17">
    <source>
        <dbReference type="SAM" id="SignalP"/>
    </source>
</evidence>
<keyword evidence="17" id="KW-0732">Signal</keyword>
<gene>
    <name evidence="19" type="ORF">RchiOBHm_Chr2g0112141</name>
</gene>
<dbReference type="EC" id="2.3.2.27" evidence="4"/>
<feature type="region of interest" description="Disordered" evidence="15">
    <location>
        <begin position="173"/>
        <end position="197"/>
    </location>
</feature>
<evidence type="ECO:0000256" key="16">
    <source>
        <dbReference type="SAM" id="Phobius"/>
    </source>
</evidence>
<dbReference type="InterPro" id="IPR053238">
    <property type="entry name" value="RING-H2_zinc_finger"/>
</dbReference>
<feature type="signal peptide" evidence="17">
    <location>
        <begin position="1"/>
        <end position="23"/>
    </location>
</feature>
<keyword evidence="11 16" id="KW-1133">Transmembrane helix</keyword>
<dbReference type="FunFam" id="3.30.40.10:FF:000187">
    <property type="entry name" value="E3 ubiquitin-protein ligase ATL6"/>
    <property type="match status" value="1"/>
</dbReference>
<sequence length="380" mass="41745">MKLHSFLLLLLCLVLLTYTDVNAQQSPGPMQTNGYAYLENFNSSMALVIVFLVCAFFIVGFFSIYIRRCAETHIANAGGSLGAAAAIGMAGRRRGVDPAVIEKFPMFVYSDVKDLKIGKGTLECAVCLSEFEDYETLRLLPKCHHVFHPDCIDAWLASHITCPVCRAKLTPDSNHPLSEPNNNSNHQESAGTNEISDDQQQNDALVVNVSENQSSEAIEIENRPARSGIFGKFPRSHSTGHSVVQPGENTERYTLRLPDSVRRQLVSSRNNKLKRSSSYDVVLPRLGSSRKGYRYGGEGSSSSTKGKISLDHQTGRFDPWVLLKTPPFFGRGGGSFKSPKNGVDGDGLFVKPLLTPVKISLDCQNVKANRSQEPLSRPPV</sequence>
<dbReference type="GO" id="GO:0016020">
    <property type="term" value="C:membrane"/>
    <property type="evidence" value="ECO:0007669"/>
    <property type="project" value="UniProtKB-SubCell"/>
</dbReference>
<comment type="pathway">
    <text evidence="3">Protein modification; protein ubiquitination.</text>
</comment>
<dbReference type="GO" id="GO:0061630">
    <property type="term" value="F:ubiquitin protein ligase activity"/>
    <property type="evidence" value="ECO:0007669"/>
    <property type="project" value="UniProtKB-EC"/>
</dbReference>
<evidence type="ECO:0000256" key="4">
    <source>
        <dbReference type="ARBA" id="ARBA00012483"/>
    </source>
</evidence>
<dbReference type="PANTHER" id="PTHR14155">
    <property type="entry name" value="RING FINGER DOMAIN-CONTAINING"/>
    <property type="match status" value="1"/>
</dbReference>
<keyword evidence="8 14" id="KW-0863">Zinc-finger</keyword>
<keyword evidence="9" id="KW-0833">Ubl conjugation pathway</keyword>
<keyword evidence="10" id="KW-0862">Zinc</keyword>
<evidence type="ECO:0000256" key="14">
    <source>
        <dbReference type="PROSITE-ProRule" id="PRU00175"/>
    </source>
</evidence>
<keyword evidence="6 16" id="KW-0812">Transmembrane</keyword>
<evidence type="ECO:0000256" key="7">
    <source>
        <dbReference type="ARBA" id="ARBA00022723"/>
    </source>
</evidence>
<dbReference type="Pfam" id="PF13639">
    <property type="entry name" value="zf-RING_2"/>
    <property type="match status" value="1"/>
</dbReference>
<keyword evidence="7" id="KW-0479">Metal-binding</keyword>
<evidence type="ECO:0000256" key="8">
    <source>
        <dbReference type="ARBA" id="ARBA00022771"/>
    </source>
</evidence>
<accession>A0A2P6RQ73</accession>
<feature type="domain" description="RING-type" evidence="18">
    <location>
        <begin position="124"/>
        <end position="166"/>
    </location>
</feature>
<evidence type="ECO:0000256" key="9">
    <source>
        <dbReference type="ARBA" id="ARBA00022786"/>
    </source>
</evidence>
<organism evidence="19 20">
    <name type="scientific">Rosa chinensis</name>
    <name type="common">China rose</name>
    <dbReference type="NCBI Taxonomy" id="74649"/>
    <lineage>
        <taxon>Eukaryota</taxon>
        <taxon>Viridiplantae</taxon>
        <taxon>Streptophyta</taxon>
        <taxon>Embryophyta</taxon>
        <taxon>Tracheophyta</taxon>
        <taxon>Spermatophyta</taxon>
        <taxon>Magnoliopsida</taxon>
        <taxon>eudicotyledons</taxon>
        <taxon>Gunneridae</taxon>
        <taxon>Pentapetalae</taxon>
        <taxon>rosids</taxon>
        <taxon>fabids</taxon>
        <taxon>Rosales</taxon>
        <taxon>Rosaceae</taxon>
        <taxon>Rosoideae</taxon>
        <taxon>Rosoideae incertae sedis</taxon>
        <taxon>Rosa</taxon>
    </lineage>
</organism>
<evidence type="ECO:0000256" key="5">
    <source>
        <dbReference type="ARBA" id="ARBA00022679"/>
    </source>
</evidence>
<evidence type="ECO:0000256" key="1">
    <source>
        <dbReference type="ARBA" id="ARBA00000900"/>
    </source>
</evidence>
<evidence type="ECO:0000256" key="15">
    <source>
        <dbReference type="SAM" id="MobiDB-lite"/>
    </source>
</evidence>
<dbReference type="OrthoDB" id="8062037at2759"/>
<dbReference type="EMBL" id="PDCK01000040">
    <property type="protein sequence ID" value="PRQ48564.1"/>
    <property type="molecule type" value="Genomic_DNA"/>
</dbReference>
<keyword evidence="12 16" id="KW-0472">Membrane</keyword>
<proteinExistence type="inferred from homology"/>
<evidence type="ECO:0000256" key="10">
    <source>
        <dbReference type="ARBA" id="ARBA00022833"/>
    </source>
</evidence>
<comment type="subcellular location">
    <subcellularLocation>
        <location evidence="2">Membrane</location>
        <topology evidence="2">Single-pass membrane protein</topology>
    </subcellularLocation>
</comment>
<evidence type="ECO:0000313" key="19">
    <source>
        <dbReference type="EMBL" id="PRQ48564.1"/>
    </source>
</evidence>
<evidence type="ECO:0000256" key="6">
    <source>
        <dbReference type="ARBA" id="ARBA00022692"/>
    </source>
</evidence>
<dbReference type="PANTHER" id="PTHR14155:SF263">
    <property type="entry name" value="E3 UBIQUITIN-PROTEIN LIGASE ATL6"/>
    <property type="match status" value="1"/>
</dbReference>
<feature type="transmembrane region" description="Helical" evidence="16">
    <location>
        <begin position="47"/>
        <end position="66"/>
    </location>
</feature>
<dbReference type="PROSITE" id="PS50089">
    <property type="entry name" value="ZF_RING_2"/>
    <property type="match status" value="1"/>
</dbReference>
<evidence type="ECO:0000256" key="2">
    <source>
        <dbReference type="ARBA" id="ARBA00004167"/>
    </source>
</evidence>
<evidence type="ECO:0000313" key="20">
    <source>
        <dbReference type="Proteomes" id="UP000238479"/>
    </source>
</evidence>
<comment type="similarity">
    <text evidence="13">Belongs to the RING-type zinc finger family. ATL subfamily.</text>
</comment>
<name>A0A2P6RQ73_ROSCH</name>
<dbReference type="InterPro" id="IPR013083">
    <property type="entry name" value="Znf_RING/FYVE/PHD"/>
</dbReference>
<feature type="chain" id="PRO_5015103913" description="RING-type E3 ubiquitin transferase" evidence="17">
    <location>
        <begin position="24"/>
        <end position="380"/>
    </location>
</feature>
<dbReference type="Gramene" id="PRQ48564">
    <property type="protein sequence ID" value="PRQ48564"/>
    <property type="gene ID" value="RchiOBHm_Chr2g0112141"/>
</dbReference>
<keyword evidence="20" id="KW-1185">Reference proteome</keyword>
<evidence type="ECO:0000256" key="12">
    <source>
        <dbReference type="ARBA" id="ARBA00023136"/>
    </source>
</evidence>
<dbReference type="OMA" id="ICIRRCA"/>
<comment type="catalytic activity">
    <reaction evidence="1">
        <text>S-ubiquitinyl-[E2 ubiquitin-conjugating enzyme]-L-cysteine + [acceptor protein]-L-lysine = [E2 ubiquitin-conjugating enzyme]-L-cysteine + N(6)-ubiquitinyl-[acceptor protein]-L-lysine.</text>
        <dbReference type="EC" id="2.3.2.27"/>
    </reaction>
</comment>
<evidence type="ECO:0000256" key="3">
    <source>
        <dbReference type="ARBA" id="ARBA00004906"/>
    </source>
</evidence>
<dbReference type="SMART" id="SM00184">
    <property type="entry name" value="RING"/>
    <property type="match status" value="1"/>
</dbReference>
<reference evidence="19 20" key="1">
    <citation type="journal article" date="2018" name="Nat. Genet.">
        <title>The Rosa genome provides new insights in the design of modern roses.</title>
        <authorList>
            <person name="Bendahmane M."/>
        </authorList>
    </citation>
    <scope>NUCLEOTIDE SEQUENCE [LARGE SCALE GENOMIC DNA]</scope>
    <source>
        <strain evidence="20">cv. Old Blush</strain>
    </source>
</reference>
<evidence type="ECO:0000256" key="11">
    <source>
        <dbReference type="ARBA" id="ARBA00022989"/>
    </source>
</evidence>
<keyword evidence="5" id="KW-0808">Transferase</keyword>
<evidence type="ECO:0000259" key="18">
    <source>
        <dbReference type="PROSITE" id="PS50089"/>
    </source>
</evidence>
<dbReference type="AlphaFoldDB" id="A0A2P6RQ73"/>
<dbReference type="CDD" id="cd16461">
    <property type="entry name" value="RING-H2_EL5-like"/>
    <property type="match status" value="1"/>
</dbReference>
<dbReference type="SUPFAM" id="SSF57850">
    <property type="entry name" value="RING/U-box"/>
    <property type="match status" value="1"/>
</dbReference>
<protein>
    <recommendedName>
        <fullName evidence="4">RING-type E3 ubiquitin transferase</fullName>
        <ecNumber evidence="4">2.3.2.27</ecNumber>
    </recommendedName>
</protein>
<evidence type="ECO:0000256" key="13">
    <source>
        <dbReference type="ARBA" id="ARBA00024209"/>
    </source>
</evidence>
<comment type="caution">
    <text evidence="19">The sequence shown here is derived from an EMBL/GenBank/DDBJ whole genome shotgun (WGS) entry which is preliminary data.</text>
</comment>
<dbReference type="InterPro" id="IPR001841">
    <property type="entry name" value="Znf_RING"/>
</dbReference>
<dbReference type="GO" id="GO:0008270">
    <property type="term" value="F:zinc ion binding"/>
    <property type="evidence" value="ECO:0007669"/>
    <property type="project" value="UniProtKB-KW"/>
</dbReference>
<dbReference type="Proteomes" id="UP000238479">
    <property type="component" value="Chromosome 2"/>
</dbReference>
<dbReference type="Gene3D" id="3.30.40.10">
    <property type="entry name" value="Zinc/RING finger domain, C3HC4 (zinc finger)"/>
    <property type="match status" value="1"/>
</dbReference>